<dbReference type="SUPFAM" id="SSF52540">
    <property type="entry name" value="P-loop containing nucleoside triphosphate hydrolases"/>
    <property type="match status" value="1"/>
</dbReference>
<keyword evidence="11" id="KW-1185">Reference proteome</keyword>
<comment type="pathway">
    <text evidence="1">Carbohydrate acid metabolism.</text>
</comment>
<evidence type="ECO:0000256" key="3">
    <source>
        <dbReference type="ARBA" id="ARBA00012054"/>
    </source>
</evidence>
<evidence type="ECO:0000313" key="10">
    <source>
        <dbReference type="EMBL" id="GAA5503104.1"/>
    </source>
</evidence>
<dbReference type="NCBIfam" id="TIGR01313">
    <property type="entry name" value="therm_gnt_kin"/>
    <property type="match status" value="1"/>
</dbReference>
<evidence type="ECO:0000256" key="6">
    <source>
        <dbReference type="ARBA" id="ARBA00022777"/>
    </source>
</evidence>
<dbReference type="InterPro" id="IPR027417">
    <property type="entry name" value="P-loop_NTPase"/>
</dbReference>
<evidence type="ECO:0000313" key="11">
    <source>
        <dbReference type="Proteomes" id="UP001458946"/>
    </source>
</evidence>
<dbReference type="CDD" id="cd02021">
    <property type="entry name" value="GntK"/>
    <property type="match status" value="1"/>
</dbReference>
<dbReference type="InterPro" id="IPR006001">
    <property type="entry name" value="Therm_gnt_kin"/>
</dbReference>
<dbReference type="EMBL" id="BAABRN010000038">
    <property type="protein sequence ID" value="GAA5503104.1"/>
    <property type="molecule type" value="Genomic_DNA"/>
</dbReference>
<protein>
    <recommendedName>
        <fullName evidence="3 9">Gluconokinase</fullName>
        <ecNumber evidence="3 9">2.7.1.12</ecNumber>
    </recommendedName>
</protein>
<evidence type="ECO:0000256" key="9">
    <source>
        <dbReference type="RuleBase" id="RU363066"/>
    </source>
</evidence>
<dbReference type="PANTHER" id="PTHR43442">
    <property type="entry name" value="GLUCONOKINASE-RELATED"/>
    <property type="match status" value="1"/>
</dbReference>
<evidence type="ECO:0000256" key="7">
    <source>
        <dbReference type="ARBA" id="ARBA00022840"/>
    </source>
</evidence>
<comment type="catalytic activity">
    <reaction evidence="8 9">
        <text>D-gluconate + ATP = 6-phospho-D-gluconate + ADP + H(+)</text>
        <dbReference type="Rhea" id="RHEA:19433"/>
        <dbReference type="ChEBI" id="CHEBI:15378"/>
        <dbReference type="ChEBI" id="CHEBI:18391"/>
        <dbReference type="ChEBI" id="CHEBI:30616"/>
        <dbReference type="ChEBI" id="CHEBI:58759"/>
        <dbReference type="ChEBI" id="CHEBI:456216"/>
        <dbReference type="EC" id="2.7.1.12"/>
    </reaction>
</comment>
<evidence type="ECO:0000256" key="4">
    <source>
        <dbReference type="ARBA" id="ARBA00022679"/>
    </source>
</evidence>
<evidence type="ECO:0000256" key="1">
    <source>
        <dbReference type="ARBA" id="ARBA00004761"/>
    </source>
</evidence>
<keyword evidence="6 9" id="KW-0418">Kinase</keyword>
<name>A0ABP9VCY8_9DEIO</name>
<keyword evidence="5 9" id="KW-0547">Nucleotide-binding</keyword>
<dbReference type="PANTHER" id="PTHR43442:SF3">
    <property type="entry name" value="GLUCONOKINASE-RELATED"/>
    <property type="match status" value="1"/>
</dbReference>
<keyword evidence="4 9" id="KW-0808">Transferase</keyword>
<organism evidence="10 11">
    <name type="scientific">Deinococcus xinjiangensis</name>
    <dbReference type="NCBI Taxonomy" id="457454"/>
    <lineage>
        <taxon>Bacteria</taxon>
        <taxon>Thermotogati</taxon>
        <taxon>Deinococcota</taxon>
        <taxon>Deinococci</taxon>
        <taxon>Deinococcales</taxon>
        <taxon>Deinococcaceae</taxon>
        <taxon>Deinococcus</taxon>
    </lineage>
</organism>
<dbReference type="Gene3D" id="3.40.50.300">
    <property type="entry name" value="P-loop containing nucleotide triphosphate hydrolases"/>
    <property type="match status" value="1"/>
</dbReference>
<sequence length="168" mass="18374">MSTAPHTVQAVIIMGVSGSGKTTLGQALAAQLGWTFADADDYHPAPNKEKMARGEALTDADRQPWLERLHQLLAEHIAAKKPLVLACSALRQQYRDTLQGNLAGVALVYARGSRELIAQRMQRRQHFMPLSLLDSQFATLEPPTGAIEADIRQPIAELVPQLVAQLCE</sequence>
<evidence type="ECO:0000256" key="8">
    <source>
        <dbReference type="ARBA" id="ARBA00048090"/>
    </source>
</evidence>
<gene>
    <name evidence="10" type="ORF">Dxin01_02853</name>
</gene>
<comment type="caution">
    <text evidence="10">The sequence shown here is derived from an EMBL/GenBank/DDBJ whole genome shotgun (WGS) entry which is preliminary data.</text>
</comment>
<dbReference type="EC" id="2.7.1.12" evidence="3 9"/>
<accession>A0ABP9VCY8</accession>
<comment type="similarity">
    <text evidence="2 9">Belongs to the gluconokinase GntK/GntV family.</text>
</comment>
<reference evidence="10 11" key="1">
    <citation type="submission" date="2024-02" db="EMBL/GenBank/DDBJ databases">
        <title>Deinococcus xinjiangensis NBRC 107630.</title>
        <authorList>
            <person name="Ichikawa N."/>
            <person name="Katano-Makiyama Y."/>
            <person name="Hidaka K."/>
        </authorList>
    </citation>
    <scope>NUCLEOTIDE SEQUENCE [LARGE SCALE GENOMIC DNA]</scope>
    <source>
        <strain evidence="10 11">NBRC 107630</strain>
    </source>
</reference>
<evidence type="ECO:0000256" key="2">
    <source>
        <dbReference type="ARBA" id="ARBA00008420"/>
    </source>
</evidence>
<dbReference type="Proteomes" id="UP001458946">
    <property type="component" value="Unassembled WGS sequence"/>
</dbReference>
<proteinExistence type="inferred from homology"/>
<keyword evidence="7 9" id="KW-0067">ATP-binding</keyword>
<evidence type="ECO:0000256" key="5">
    <source>
        <dbReference type="ARBA" id="ARBA00022741"/>
    </source>
</evidence>
<dbReference type="RefSeq" id="WP_353543076.1">
    <property type="nucleotide sequence ID" value="NZ_BAABRN010000038.1"/>
</dbReference>
<dbReference type="Pfam" id="PF13671">
    <property type="entry name" value="AAA_33"/>
    <property type="match status" value="1"/>
</dbReference>